<evidence type="ECO:0000256" key="3">
    <source>
        <dbReference type="ARBA" id="ARBA00022737"/>
    </source>
</evidence>
<feature type="compositionally biased region" description="Basic and acidic residues" evidence="6">
    <location>
        <begin position="749"/>
        <end position="758"/>
    </location>
</feature>
<comment type="caution">
    <text evidence="8">The sequence shown here is derived from an EMBL/GenBank/DDBJ whole genome shotgun (WGS) entry which is preliminary data.</text>
</comment>
<evidence type="ECO:0000256" key="2">
    <source>
        <dbReference type="ARBA" id="ARBA00022490"/>
    </source>
</evidence>
<evidence type="ECO:0000256" key="1">
    <source>
        <dbReference type="ARBA" id="ARBA00004496"/>
    </source>
</evidence>
<keyword evidence="3" id="KW-0677">Repeat</keyword>
<evidence type="ECO:0000256" key="5">
    <source>
        <dbReference type="PROSITE-ProRule" id="PRU00339"/>
    </source>
</evidence>
<organism evidence="8 9">
    <name type="scientific">Mizuhopecten yessoensis</name>
    <name type="common">Japanese scallop</name>
    <name type="synonym">Patinopecten yessoensis</name>
    <dbReference type="NCBI Taxonomy" id="6573"/>
    <lineage>
        <taxon>Eukaryota</taxon>
        <taxon>Metazoa</taxon>
        <taxon>Spiralia</taxon>
        <taxon>Lophotrochozoa</taxon>
        <taxon>Mollusca</taxon>
        <taxon>Bivalvia</taxon>
        <taxon>Autobranchia</taxon>
        <taxon>Pteriomorphia</taxon>
        <taxon>Pectinida</taxon>
        <taxon>Pectinoidea</taxon>
        <taxon>Pectinidae</taxon>
        <taxon>Mizuhopecten</taxon>
    </lineage>
</organism>
<dbReference type="Pfam" id="PF13181">
    <property type="entry name" value="TPR_8"/>
    <property type="match status" value="1"/>
</dbReference>
<feature type="compositionally biased region" description="Basic and acidic residues" evidence="6">
    <location>
        <begin position="469"/>
        <end position="480"/>
    </location>
</feature>
<dbReference type="Pfam" id="PF13877">
    <property type="entry name" value="RPAP3_C"/>
    <property type="match status" value="1"/>
</dbReference>
<dbReference type="PROSITE" id="PS50005">
    <property type="entry name" value="TPR"/>
    <property type="match status" value="2"/>
</dbReference>
<accession>A0A210QL56</accession>
<dbReference type="GO" id="GO:0006626">
    <property type="term" value="P:protein targeting to mitochondrion"/>
    <property type="evidence" value="ECO:0007669"/>
    <property type="project" value="TreeGrafter"/>
</dbReference>
<feature type="compositionally biased region" description="Polar residues" evidence="6">
    <location>
        <begin position="990"/>
        <end position="1000"/>
    </location>
</feature>
<feature type="compositionally biased region" description="Acidic residues" evidence="6">
    <location>
        <begin position="354"/>
        <end position="364"/>
    </location>
</feature>
<feature type="compositionally biased region" description="Basic and acidic residues" evidence="6">
    <location>
        <begin position="337"/>
        <end position="353"/>
    </location>
</feature>
<feature type="compositionally biased region" description="Polar residues" evidence="6">
    <location>
        <begin position="407"/>
        <end position="416"/>
    </location>
</feature>
<dbReference type="SMART" id="SM00028">
    <property type="entry name" value="TPR"/>
    <property type="match status" value="9"/>
</dbReference>
<dbReference type="Proteomes" id="UP000242188">
    <property type="component" value="Unassembled WGS sequence"/>
</dbReference>
<dbReference type="STRING" id="6573.A0A210QL56"/>
<feature type="compositionally biased region" description="Polar residues" evidence="6">
    <location>
        <begin position="371"/>
        <end position="384"/>
    </location>
</feature>
<evidence type="ECO:0000313" key="9">
    <source>
        <dbReference type="Proteomes" id="UP000242188"/>
    </source>
</evidence>
<evidence type="ECO:0000256" key="4">
    <source>
        <dbReference type="ARBA" id="ARBA00022803"/>
    </source>
</evidence>
<dbReference type="Pfam" id="PF00515">
    <property type="entry name" value="TPR_1"/>
    <property type="match status" value="1"/>
</dbReference>
<keyword evidence="4 5" id="KW-0802">TPR repeat</keyword>
<keyword evidence="9" id="KW-1185">Reference proteome</keyword>
<dbReference type="PANTHER" id="PTHR45984:SF1">
    <property type="entry name" value="SPAG1 AXONEMAL DYNEIN ASSEMBLY FACTOR"/>
    <property type="match status" value="1"/>
</dbReference>
<dbReference type="InterPro" id="IPR051982">
    <property type="entry name" value="CiliaryAsmbly_MitoImport"/>
</dbReference>
<dbReference type="InterPro" id="IPR025986">
    <property type="entry name" value="RPAP3-like_C"/>
</dbReference>
<feature type="compositionally biased region" description="Low complexity" evidence="6">
    <location>
        <begin position="721"/>
        <end position="748"/>
    </location>
</feature>
<dbReference type="GO" id="GO:0005829">
    <property type="term" value="C:cytosol"/>
    <property type="evidence" value="ECO:0007669"/>
    <property type="project" value="TreeGrafter"/>
</dbReference>
<reference evidence="8 9" key="1">
    <citation type="journal article" date="2017" name="Nat. Ecol. Evol.">
        <title>Scallop genome provides insights into evolution of bilaterian karyotype and development.</title>
        <authorList>
            <person name="Wang S."/>
            <person name="Zhang J."/>
            <person name="Jiao W."/>
            <person name="Li J."/>
            <person name="Xun X."/>
            <person name="Sun Y."/>
            <person name="Guo X."/>
            <person name="Huan P."/>
            <person name="Dong B."/>
            <person name="Zhang L."/>
            <person name="Hu X."/>
            <person name="Sun X."/>
            <person name="Wang J."/>
            <person name="Zhao C."/>
            <person name="Wang Y."/>
            <person name="Wang D."/>
            <person name="Huang X."/>
            <person name="Wang R."/>
            <person name="Lv J."/>
            <person name="Li Y."/>
            <person name="Zhang Z."/>
            <person name="Liu B."/>
            <person name="Lu W."/>
            <person name="Hui Y."/>
            <person name="Liang J."/>
            <person name="Zhou Z."/>
            <person name="Hou R."/>
            <person name="Li X."/>
            <person name="Liu Y."/>
            <person name="Li H."/>
            <person name="Ning X."/>
            <person name="Lin Y."/>
            <person name="Zhao L."/>
            <person name="Xing Q."/>
            <person name="Dou J."/>
            <person name="Li Y."/>
            <person name="Mao J."/>
            <person name="Guo H."/>
            <person name="Dou H."/>
            <person name="Li T."/>
            <person name="Mu C."/>
            <person name="Jiang W."/>
            <person name="Fu Q."/>
            <person name="Fu X."/>
            <person name="Miao Y."/>
            <person name="Liu J."/>
            <person name="Yu Q."/>
            <person name="Li R."/>
            <person name="Liao H."/>
            <person name="Li X."/>
            <person name="Kong Y."/>
            <person name="Jiang Z."/>
            <person name="Chourrout D."/>
            <person name="Li R."/>
            <person name="Bao Z."/>
        </authorList>
    </citation>
    <scope>NUCLEOTIDE SEQUENCE [LARGE SCALE GENOMIC DNA]</scope>
    <source>
        <strain evidence="8 9">PY_sf001</strain>
    </source>
</reference>
<feature type="region of interest" description="Disordered" evidence="6">
    <location>
        <begin position="337"/>
        <end position="496"/>
    </location>
</feature>
<dbReference type="InterPro" id="IPR019734">
    <property type="entry name" value="TPR_rpt"/>
</dbReference>
<dbReference type="AlphaFoldDB" id="A0A210QL56"/>
<feature type="compositionally biased region" description="Low complexity" evidence="6">
    <location>
        <begin position="880"/>
        <end position="890"/>
    </location>
</feature>
<feature type="region of interest" description="Disordered" evidence="6">
    <location>
        <begin position="695"/>
        <end position="758"/>
    </location>
</feature>
<dbReference type="GO" id="GO:0031072">
    <property type="term" value="F:heat shock protein binding"/>
    <property type="evidence" value="ECO:0007669"/>
    <property type="project" value="TreeGrafter"/>
</dbReference>
<dbReference type="GO" id="GO:0005739">
    <property type="term" value="C:mitochondrion"/>
    <property type="evidence" value="ECO:0007669"/>
    <property type="project" value="TreeGrafter"/>
</dbReference>
<feature type="compositionally biased region" description="Basic and acidic residues" evidence="6">
    <location>
        <begin position="390"/>
        <end position="405"/>
    </location>
</feature>
<dbReference type="OrthoDB" id="2942533at2759"/>
<keyword evidence="2" id="KW-0963">Cytoplasm</keyword>
<sequence>MSEHSLLVADRTKRYDIPLGHLDYGYIDTCTDTKELERILVILRSGEEGIYPDLEKTCEEKLTKLNPKSRVLRKSDPLLKSSDLGKNEWEEIDQGLQDWTSTMKNMDDSFSSKKVVQSKAKGEEFDDDDLPPIRSSVTSVNGTAINGTANEPEEIKKSSQKRVKPRDWKEWDKFDVDKELEKVEEDGDKKKEKTVVSKAPDIDRHISSTGMSDEEKLMKATREKDKGNEAFRAGDHEEAILYYSRSISLMQTAACINNRALAYLKIQKWDKALFDCRVVLDMEPENIKAFLRRGSAYKGKKDYTKARADFQRALELEPANKRAEELLDELKTLVKEEEEEKKQRKEKGRRMVIEDVEGEEEDGKAEDHVNKSQGQPQINGSSSAEALCGDAEKSEKRVGGDDHVSNGEGSEVTNSGKNRDSLAGETAECDRLASPNASDVTEQERSDKVTSSSDQKTSEIGDKVINPDVKLDQNYDERTSPGDTGHVHSAGVSQVNSKDIKTVDSETENVTKATEGEDNNVTTKVPERPVLVQTVLPSNVAPLRESGNTLFRCGQYGDALSKYSSAIEKLEIVKSDQAVNLSLLYSNRAACELKVGNCSASIKDCRKALDLVPHSIKPLLRRGSAYETLERYREAYVDYKHVLTVDPSVESAFTGSTRCQNALREQDGIQWREKLPPLESVSAWEVPLVVDTIGNPVNRSVTTPTAQSVPIATANEKAATEPEGSVSTSVSSSSTSSSSATSSETELTTEQKFENAKSEGNKCVQKGDFVKAVDWYTECISLMPDRTVGYTNRALCYLRRNQVSSAEDDCSKALEMEADNIKALFRRSQARKMLKKYKDSLEDLTNLLKVDPKNTAAKKEMTLVKNYYREELQKMKDNLSSSPSAGSSKAAGGGKQRKRMVIQETESDEEEDSSKVKISDVKSSEVKFSPKEKVASKTQAASPKKPETKTEKKGKKIVIEEIETSDKDSGKHKAPGISKTSQKSEKRPNQSKNIKPTSTGLPVVPPSVPKLDKATPYEFIQAWNSLKKVDDLQPYADLLKQISPAEIPKVISNKLDGPMLTTIVQCLESKFTESGELETAYSILTNLSKVQRFKTISMFMSKPEKSGVQNILTRLQNQKSEVYDQSDLNKLKKCYEIR</sequence>
<feature type="compositionally biased region" description="Polar residues" evidence="6">
    <location>
        <begin position="695"/>
        <end position="710"/>
    </location>
</feature>
<feature type="region of interest" description="Disordered" evidence="6">
    <location>
        <begin position="502"/>
        <end position="521"/>
    </location>
</feature>
<dbReference type="InterPro" id="IPR011990">
    <property type="entry name" value="TPR-like_helical_dom_sf"/>
</dbReference>
<dbReference type="PROSITE" id="PS50293">
    <property type="entry name" value="TPR_REGION"/>
    <property type="match status" value="1"/>
</dbReference>
<dbReference type="Gene3D" id="1.25.40.10">
    <property type="entry name" value="Tetratricopeptide repeat domain"/>
    <property type="match status" value="3"/>
</dbReference>
<evidence type="ECO:0000313" key="8">
    <source>
        <dbReference type="EMBL" id="OWF49446.1"/>
    </source>
</evidence>
<feature type="region of interest" description="Disordered" evidence="6">
    <location>
        <begin position="876"/>
        <end position="1007"/>
    </location>
</feature>
<feature type="repeat" description="TPR" evidence="5">
    <location>
        <begin position="287"/>
        <end position="320"/>
    </location>
</feature>
<comment type="subcellular location">
    <subcellularLocation>
        <location evidence="1">Cytoplasm</location>
    </subcellularLocation>
</comment>
<name>A0A210QL56_MIZYE</name>
<feature type="domain" description="RNA-polymerase II-associated protein 3-like C-terminal" evidence="7">
    <location>
        <begin position="1014"/>
        <end position="1105"/>
    </location>
</feature>
<feature type="repeat" description="TPR" evidence="5">
    <location>
        <begin position="616"/>
        <end position="649"/>
    </location>
</feature>
<evidence type="ECO:0000259" key="7">
    <source>
        <dbReference type="Pfam" id="PF13877"/>
    </source>
</evidence>
<feature type="compositionally biased region" description="Polar residues" evidence="6">
    <location>
        <begin position="135"/>
        <end position="149"/>
    </location>
</feature>
<feature type="region of interest" description="Disordered" evidence="6">
    <location>
        <begin position="120"/>
        <end position="162"/>
    </location>
</feature>
<protein>
    <submittedName>
        <fullName evidence="8">Sperm-associated antigen 1</fullName>
    </submittedName>
</protein>
<evidence type="ECO:0000256" key="6">
    <source>
        <dbReference type="SAM" id="MobiDB-lite"/>
    </source>
</evidence>
<proteinExistence type="predicted"/>
<dbReference type="SUPFAM" id="SSF48452">
    <property type="entry name" value="TPR-like"/>
    <property type="match status" value="3"/>
</dbReference>
<gene>
    <name evidence="8" type="ORF">KP79_PYT19471</name>
</gene>
<dbReference type="EMBL" id="NEDP02003109">
    <property type="protein sequence ID" value="OWF49446.1"/>
    <property type="molecule type" value="Genomic_DNA"/>
</dbReference>
<feature type="compositionally biased region" description="Basic and acidic residues" evidence="6">
    <location>
        <begin position="913"/>
        <end position="935"/>
    </location>
</feature>
<dbReference type="PANTHER" id="PTHR45984">
    <property type="entry name" value="RNA (RNA) POLYMERASE II ASSOCIATED PROTEIN HOMOLOG"/>
    <property type="match status" value="1"/>
</dbReference>